<dbReference type="SUPFAM" id="SSF55811">
    <property type="entry name" value="Nudix"/>
    <property type="match status" value="1"/>
</dbReference>
<protein>
    <submittedName>
        <fullName evidence="4">NUDIX domain-containing protein</fullName>
    </submittedName>
</protein>
<dbReference type="InterPro" id="IPR051325">
    <property type="entry name" value="Nudix_hydrolase_domain"/>
</dbReference>
<keyword evidence="1" id="KW-0378">Hydrolase</keyword>
<dbReference type="RefSeq" id="WP_271694515.1">
    <property type="nucleotide sequence ID" value="NZ_CP116394.1"/>
</dbReference>
<dbReference type="InterPro" id="IPR013078">
    <property type="entry name" value="His_Pase_superF_clade-1"/>
</dbReference>
<evidence type="ECO:0000259" key="3">
    <source>
        <dbReference type="PROSITE" id="PS51462"/>
    </source>
</evidence>
<evidence type="ECO:0000256" key="1">
    <source>
        <dbReference type="ARBA" id="ARBA00022801"/>
    </source>
</evidence>
<dbReference type="PANTHER" id="PTHR21340">
    <property type="entry name" value="DIADENOSINE 5,5-P1,P4-TETRAPHOSPHATE PYROPHOSPHOHYDROLASE MUTT"/>
    <property type="match status" value="1"/>
</dbReference>
<dbReference type="Gene3D" id="3.90.79.10">
    <property type="entry name" value="Nucleoside Triphosphate Pyrophosphohydrolase"/>
    <property type="match status" value="1"/>
</dbReference>
<dbReference type="PROSITE" id="PS51462">
    <property type="entry name" value="NUDIX"/>
    <property type="match status" value="1"/>
</dbReference>
<dbReference type="KEGG" id="wne:PIG85_08755"/>
<accession>A0AB38XMZ1</accession>
<dbReference type="Pfam" id="PF00300">
    <property type="entry name" value="His_Phos_1"/>
    <property type="match status" value="1"/>
</dbReference>
<proteinExistence type="predicted"/>
<dbReference type="InterPro" id="IPR020084">
    <property type="entry name" value="NUDIX_hydrolase_CS"/>
</dbReference>
<evidence type="ECO:0000313" key="5">
    <source>
        <dbReference type="Proteomes" id="UP001211044"/>
    </source>
</evidence>
<feature type="domain" description="Nudix hydrolase" evidence="3">
    <location>
        <begin position="28"/>
        <end position="163"/>
    </location>
</feature>
<dbReference type="CDD" id="cd03673">
    <property type="entry name" value="NUDIX_Ap6A_hydrolase"/>
    <property type="match status" value="1"/>
</dbReference>
<gene>
    <name evidence="4" type="ORF">PIG85_08755</name>
</gene>
<feature type="region of interest" description="Disordered" evidence="2">
    <location>
        <begin position="352"/>
        <end position="409"/>
    </location>
</feature>
<dbReference type="Gene3D" id="3.40.50.1240">
    <property type="entry name" value="Phosphoglycerate mutase-like"/>
    <property type="match status" value="1"/>
</dbReference>
<reference evidence="4" key="1">
    <citation type="submission" date="2023-01" db="EMBL/GenBank/DDBJ databases">
        <title>Comparative Genomic Analysis of the Clinically-Derived Winkia Strain NY0527 Provides Evidence into the Taxonomic Reassignment of Winkia neuii and Characterizes Their Virulence Traits.</title>
        <authorList>
            <person name="Cai X."/>
            <person name="Peng Y."/>
            <person name="Li M."/>
            <person name="Qiu Y."/>
            <person name="Wang Y."/>
            <person name="Xu L."/>
            <person name="Hou Q."/>
        </authorList>
    </citation>
    <scope>NUCLEOTIDE SEQUENCE</scope>
    <source>
        <strain evidence="4">NY0527</strain>
    </source>
</reference>
<dbReference type="SMART" id="SM00855">
    <property type="entry name" value="PGAM"/>
    <property type="match status" value="1"/>
</dbReference>
<name>A0AB38XMZ1_9ACTO</name>
<dbReference type="PROSITE" id="PS00893">
    <property type="entry name" value="NUDIX_BOX"/>
    <property type="match status" value="1"/>
</dbReference>
<dbReference type="PANTHER" id="PTHR21340:SF0">
    <property type="entry name" value="BIS(5'-NUCLEOSYL)-TETRAPHOSPHATASE [ASYMMETRICAL]"/>
    <property type="match status" value="1"/>
</dbReference>
<dbReference type="AlphaFoldDB" id="A0AB38XMZ1"/>
<dbReference type="InterPro" id="IPR029033">
    <property type="entry name" value="His_PPase_superfam"/>
</dbReference>
<organism evidence="4 5">
    <name type="scientific">Winkia neuii subsp. anitrata</name>
    <dbReference type="NCBI Taxonomy" id="29318"/>
    <lineage>
        <taxon>Bacteria</taxon>
        <taxon>Bacillati</taxon>
        <taxon>Actinomycetota</taxon>
        <taxon>Actinomycetes</taxon>
        <taxon>Actinomycetales</taxon>
        <taxon>Actinomycetaceae</taxon>
        <taxon>Winkia</taxon>
    </lineage>
</organism>
<evidence type="ECO:0000313" key="4">
    <source>
        <dbReference type="EMBL" id="WCE45727.1"/>
    </source>
</evidence>
<dbReference type="EMBL" id="CP116394">
    <property type="protein sequence ID" value="WCE45727.1"/>
    <property type="molecule type" value="Genomic_DNA"/>
</dbReference>
<dbReference type="GO" id="GO:0004081">
    <property type="term" value="F:bis(5'-nucleosyl)-tetraphosphatase (asymmetrical) activity"/>
    <property type="evidence" value="ECO:0007669"/>
    <property type="project" value="TreeGrafter"/>
</dbReference>
<dbReference type="GO" id="GO:0006754">
    <property type="term" value="P:ATP biosynthetic process"/>
    <property type="evidence" value="ECO:0007669"/>
    <property type="project" value="TreeGrafter"/>
</dbReference>
<dbReference type="InterPro" id="IPR015797">
    <property type="entry name" value="NUDIX_hydrolase-like_dom_sf"/>
</dbReference>
<sequence length="433" mass="47200">MSRPRPRPPVSRIVRSGGAIVWRLRQGGRTIPGTQIPRSETDIEVLIVHRPRYDDWSWPKGKMERGEHIVATAVREVEEETGFAVRLGVPLQTQRYRLGVGHTKEVRYWLGQLDVSEPAMVGRPLAKRAPISEIDQTKWAKPAKARKMLTRRGDQRLLDEAVAHIRNRTAQTQPLLIMRHAKAVGRKKWEGEESARPLARKGVGQTKNLVPILSAYGIGQVLTSPWRRCFQTVAPFATLTGAPLTALAELTETAHAADGMAVRELAKKWLADGQARGVCVHRPTLPALVGALAGITPNAITRQLPQEDPYLHTAQMLVAHIALVPLAEDDPLPTPVAHLLSDSGEVPVAYEGGPELEHEAKPKKKKGPSPAMLAGKKGTPVALPTKGPALRTPKPAKKPKAQPAKAVPAPAAVDREAQLECRPVVVALELVRA</sequence>
<dbReference type="Pfam" id="PF00293">
    <property type="entry name" value="NUDIX"/>
    <property type="match status" value="1"/>
</dbReference>
<dbReference type="Proteomes" id="UP001211044">
    <property type="component" value="Chromosome"/>
</dbReference>
<evidence type="ECO:0000256" key="2">
    <source>
        <dbReference type="SAM" id="MobiDB-lite"/>
    </source>
</evidence>
<dbReference type="InterPro" id="IPR000086">
    <property type="entry name" value="NUDIX_hydrolase_dom"/>
</dbReference>
<dbReference type="GO" id="GO:0006167">
    <property type="term" value="P:AMP biosynthetic process"/>
    <property type="evidence" value="ECO:0007669"/>
    <property type="project" value="TreeGrafter"/>
</dbReference>
<dbReference type="SUPFAM" id="SSF53254">
    <property type="entry name" value="Phosphoglycerate mutase-like"/>
    <property type="match status" value="1"/>
</dbReference>